<protein>
    <submittedName>
        <fullName evidence="3">Quinol monooxygenase YgiN</fullName>
    </submittedName>
</protein>
<evidence type="ECO:0000313" key="4">
    <source>
        <dbReference type="Proteomes" id="UP000183487"/>
    </source>
</evidence>
<evidence type="ECO:0000256" key="1">
    <source>
        <dbReference type="SAM" id="SignalP"/>
    </source>
</evidence>
<evidence type="ECO:0000259" key="2">
    <source>
        <dbReference type="PROSITE" id="PS51725"/>
    </source>
</evidence>
<dbReference type="OrthoDB" id="287932at2"/>
<dbReference type="Gene3D" id="3.30.70.100">
    <property type="match status" value="1"/>
</dbReference>
<keyword evidence="4" id="KW-1185">Reference proteome</keyword>
<evidence type="ECO:0000313" key="3">
    <source>
        <dbReference type="EMBL" id="SDR52083.1"/>
    </source>
</evidence>
<name>A0A1H1JPZ5_9BURK</name>
<keyword evidence="3" id="KW-0560">Oxidoreductase</keyword>
<organism evidence="3 4">
    <name type="scientific">Paraburkholderia fungorum</name>
    <dbReference type="NCBI Taxonomy" id="134537"/>
    <lineage>
        <taxon>Bacteria</taxon>
        <taxon>Pseudomonadati</taxon>
        <taxon>Pseudomonadota</taxon>
        <taxon>Betaproteobacteria</taxon>
        <taxon>Burkholderiales</taxon>
        <taxon>Burkholderiaceae</taxon>
        <taxon>Paraburkholderia</taxon>
    </lineage>
</organism>
<dbReference type="InterPro" id="IPR050744">
    <property type="entry name" value="AI-2_Isomerase_LsrG"/>
</dbReference>
<dbReference type="SUPFAM" id="SSF54909">
    <property type="entry name" value="Dimeric alpha+beta barrel"/>
    <property type="match status" value="2"/>
</dbReference>
<sequence length="252" mass="27336">MSNYKPFIAARQKLALVASIVPLTLIPFTTASAASAAPADTPPPYENLSTLHVKSSALKPFETVLRQNAADARHAPGNISFTIFQSLSTPSTLYVLEQWSTEAAYKVHMQQPALLAMHKAAQDDLDGPISHMRIAPVSPGDDSQPKEITHADQTSNVLVFLSVKSAAEKQFRTDIANVTPTFRAAPGNISFDVFEDTGHADSMVQLERWTSDATHQANLKRPIIGTIRADYALTLATPMMNGRVLLKDITNG</sequence>
<accession>A0A1H1JPZ5</accession>
<feature type="domain" description="ABM" evidence="2">
    <location>
        <begin position="45"/>
        <end position="132"/>
    </location>
</feature>
<dbReference type="EMBL" id="FNKP01000003">
    <property type="protein sequence ID" value="SDR52083.1"/>
    <property type="molecule type" value="Genomic_DNA"/>
</dbReference>
<dbReference type="PANTHER" id="PTHR33336:SF3">
    <property type="entry name" value="ABM DOMAIN-CONTAINING PROTEIN"/>
    <property type="match status" value="1"/>
</dbReference>
<keyword evidence="3" id="KW-0503">Monooxygenase</keyword>
<dbReference type="AlphaFoldDB" id="A0A1H1JPZ5"/>
<dbReference type="PANTHER" id="PTHR33336">
    <property type="entry name" value="QUINOL MONOOXYGENASE YGIN-RELATED"/>
    <property type="match status" value="1"/>
</dbReference>
<reference evidence="4" key="1">
    <citation type="submission" date="2016-10" db="EMBL/GenBank/DDBJ databases">
        <authorList>
            <person name="Varghese N."/>
        </authorList>
    </citation>
    <scope>NUCLEOTIDE SEQUENCE [LARGE SCALE GENOMIC DNA]</scope>
    <source>
        <strain evidence="4">GAS106B</strain>
    </source>
</reference>
<feature type="signal peptide" evidence="1">
    <location>
        <begin position="1"/>
        <end position="33"/>
    </location>
</feature>
<keyword evidence="1" id="KW-0732">Signal</keyword>
<dbReference type="InterPro" id="IPR007138">
    <property type="entry name" value="ABM_dom"/>
</dbReference>
<dbReference type="Proteomes" id="UP000183487">
    <property type="component" value="Unassembled WGS sequence"/>
</dbReference>
<dbReference type="Pfam" id="PF03992">
    <property type="entry name" value="ABM"/>
    <property type="match status" value="2"/>
</dbReference>
<proteinExistence type="predicted"/>
<dbReference type="RefSeq" id="WP_074772660.1">
    <property type="nucleotide sequence ID" value="NZ_FNKP01000003.1"/>
</dbReference>
<gene>
    <name evidence="3" type="ORF">SAMN05443245_7099</name>
</gene>
<feature type="domain" description="ABM" evidence="2">
    <location>
        <begin position="155"/>
        <end position="244"/>
    </location>
</feature>
<dbReference type="PROSITE" id="PS51725">
    <property type="entry name" value="ABM"/>
    <property type="match status" value="2"/>
</dbReference>
<dbReference type="InterPro" id="IPR011008">
    <property type="entry name" value="Dimeric_a/b-barrel"/>
</dbReference>
<feature type="chain" id="PRO_5010292551" evidence="1">
    <location>
        <begin position="34"/>
        <end position="252"/>
    </location>
</feature>
<dbReference type="GO" id="GO:0004497">
    <property type="term" value="F:monooxygenase activity"/>
    <property type="evidence" value="ECO:0007669"/>
    <property type="project" value="UniProtKB-KW"/>
</dbReference>